<feature type="domain" description="DUF1285" evidence="1">
    <location>
        <begin position="21"/>
        <end position="86"/>
    </location>
</feature>
<dbReference type="InterPro" id="IPR048341">
    <property type="entry name" value="DUF1285_N"/>
</dbReference>
<protein>
    <recommendedName>
        <fullName evidence="5">DUF1285 domain-containing protein</fullName>
    </recommendedName>
</protein>
<accession>A0A3N2DJR3</accession>
<dbReference type="InterPro" id="IPR023361">
    <property type="entry name" value="DUF1285_beta_roll_sf"/>
</dbReference>
<dbReference type="Gene3D" id="2.30.270.10">
    <property type="entry name" value="duf1285 protein"/>
    <property type="match status" value="1"/>
</dbReference>
<name>A0A3N2DJR3_9GAMM</name>
<dbReference type="Gene3D" id="3.10.540.10">
    <property type="entry name" value="duf1285 like domain"/>
    <property type="match status" value="1"/>
</dbReference>
<dbReference type="Proteomes" id="UP000275394">
    <property type="component" value="Unassembled WGS sequence"/>
</dbReference>
<dbReference type="OrthoDB" id="3078366at2"/>
<dbReference type="Pfam" id="PF21028">
    <property type="entry name" value="DUF1285_C"/>
    <property type="match status" value="1"/>
</dbReference>
<dbReference type="Pfam" id="PF06938">
    <property type="entry name" value="DUF1285_N"/>
    <property type="match status" value="1"/>
</dbReference>
<dbReference type="PIRSF" id="PIRSF029557">
    <property type="entry name" value="UCP029557"/>
    <property type="match status" value="1"/>
</dbReference>
<evidence type="ECO:0000259" key="2">
    <source>
        <dbReference type="Pfam" id="PF21028"/>
    </source>
</evidence>
<reference evidence="3 4" key="1">
    <citation type="submission" date="2018-11" db="EMBL/GenBank/DDBJ databases">
        <title>Genomic Encyclopedia of Type Strains, Phase IV (KMG-IV): sequencing the most valuable type-strain genomes for metagenomic binning, comparative biology and taxonomic classification.</title>
        <authorList>
            <person name="Goeker M."/>
        </authorList>
    </citation>
    <scope>NUCLEOTIDE SEQUENCE [LARGE SCALE GENOMIC DNA]</scope>
    <source>
        <strain evidence="3 4">DSM 100316</strain>
    </source>
</reference>
<comment type="caution">
    <text evidence="3">The sequence shown here is derived from an EMBL/GenBank/DDBJ whole genome shotgun (WGS) entry which is preliminary data.</text>
</comment>
<dbReference type="AlphaFoldDB" id="A0A3N2DJR3"/>
<gene>
    <name evidence="3" type="ORF">EDC56_2652</name>
</gene>
<evidence type="ECO:0000259" key="1">
    <source>
        <dbReference type="Pfam" id="PF06938"/>
    </source>
</evidence>
<dbReference type="EMBL" id="RKHR01000005">
    <property type="protein sequence ID" value="ROS00018.1"/>
    <property type="molecule type" value="Genomic_DNA"/>
</dbReference>
<keyword evidence="4" id="KW-1185">Reference proteome</keyword>
<sequence length="176" mass="20205">MLSKGFEKIVQQIDGSVQSLPPLDKWHPELSGEMDMRIDSLGRWFHEGEEIKREGLVRLFASILRYEEENGFVLVTPVEKWKIVVEQCPFIAIDIEVEKSPSQVVWVRTNVNEVFKIDGDHPFSMRVVGSEKIPVVKLRDGIDVKLNRACYYHLADIAEESDDVFSFVSAGCKYIF</sequence>
<dbReference type="InterPro" id="IPR048342">
    <property type="entry name" value="DUF1285_C"/>
</dbReference>
<proteinExistence type="predicted"/>
<feature type="domain" description="DUF1285" evidence="2">
    <location>
        <begin position="89"/>
        <end position="173"/>
    </location>
</feature>
<evidence type="ECO:0000313" key="4">
    <source>
        <dbReference type="Proteomes" id="UP000275394"/>
    </source>
</evidence>
<evidence type="ECO:0008006" key="5">
    <source>
        <dbReference type="Google" id="ProtNLM"/>
    </source>
</evidence>
<dbReference type="RefSeq" id="WP_123713012.1">
    <property type="nucleotide sequence ID" value="NZ_RKHR01000005.1"/>
</dbReference>
<dbReference type="InterPro" id="IPR010707">
    <property type="entry name" value="DUF1285"/>
</dbReference>
<evidence type="ECO:0000313" key="3">
    <source>
        <dbReference type="EMBL" id="ROS00018.1"/>
    </source>
</evidence>
<organism evidence="3 4">
    <name type="scientific">Sinobacterium caligoides</name>
    <dbReference type="NCBI Taxonomy" id="933926"/>
    <lineage>
        <taxon>Bacteria</taxon>
        <taxon>Pseudomonadati</taxon>
        <taxon>Pseudomonadota</taxon>
        <taxon>Gammaproteobacteria</taxon>
        <taxon>Cellvibrionales</taxon>
        <taxon>Spongiibacteraceae</taxon>
        <taxon>Sinobacterium</taxon>
    </lineage>
</organism>